<comment type="similarity">
    <text evidence="3">Belongs to the ALG10 glucosyltransferase family.</text>
</comment>
<feature type="compositionally biased region" description="Polar residues" evidence="15">
    <location>
        <begin position="509"/>
        <end position="519"/>
    </location>
</feature>
<dbReference type="UniPathway" id="UPA00378"/>
<evidence type="ECO:0000256" key="11">
    <source>
        <dbReference type="ARBA" id="ARBA00023136"/>
    </source>
</evidence>
<sequence length="635" mass="71520">MVTLTSLTNSSVLSWAIGAVVLFETPFDNIFSGPRKLVTILAFVAVYTLAFLWQNQVTEIVPEPYLDEVFHIPQAQAYCRAAYEVWDPKLTTPPGLYAFSTVWIKTLGYGVCSVYNLRRFSVFALCITMVYAFECRTLITSIWQRNPLATAKPTGIISAKTPYVPNFRSFVTSIWHRDPPATTKIPRAGIMKKDAILTASSIALFPPLFLFSGLFYTDVLSTCLVLTSYRLFLQRKSFYENSGSGFLRIYVTGMVALTMRQTNIFWVAIFMGGSEAVRIIKMNESPSTATKPASRTWPEIIMATFSQYSRGDIHDVPLQDAGVTDFILCALSIAVAILCHPILILSRLLPYIALLISFMLFVLWNGSVVLGDKSNHVATIHITQLLYLFPFLAFFTAPLIIPSFFQHTVATLKSKFSFRKATPAVIYTTLALLTTLAIIHYNTIIHPFTLADNRHYVFYVFRYSILRHPLIRYLLAPIYLLCAWAVYLAFIPLPSDSYSSPSDTGSAPTTKPTEPTRTQGAEAALPPPTMSNTTNTTSTLLLLLIPTALSLITAPLVEPRYFILPWVFYRLHLPTPSASPSASTPRWDGILGGKTKWLWFEMLWFLLINAITGYIFLYRGFKWPQEPGKVQRFMW</sequence>
<evidence type="ECO:0000256" key="12">
    <source>
        <dbReference type="ARBA" id="ARBA00032069"/>
    </source>
</evidence>
<feature type="transmembrane region" description="Helical" evidence="16">
    <location>
        <begin position="425"/>
        <end position="450"/>
    </location>
</feature>
<proteinExistence type="inferred from homology"/>
<dbReference type="GO" id="GO:0106073">
    <property type="term" value="F:dolichyl pyrophosphate Glc2Man9GlcNAc2 alpha-1,2-glucosyltransferase activity"/>
    <property type="evidence" value="ECO:0007669"/>
    <property type="project" value="UniProtKB-EC"/>
</dbReference>
<dbReference type="GO" id="GO:0006488">
    <property type="term" value="P:dolichol-linked oligosaccharide biosynthetic process"/>
    <property type="evidence" value="ECO:0007669"/>
    <property type="project" value="InterPro"/>
</dbReference>
<accession>A0A370TFR8</accession>
<evidence type="ECO:0000256" key="15">
    <source>
        <dbReference type="SAM" id="MobiDB-lite"/>
    </source>
</evidence>
<dbReference type="EMBL" id="NPIC01000008">
    <property type="protein sequence ID" value="RDL33740.1"/>
    <property type="molecule type" value="Genomic_DNA"/>
</dbReference>
<evidence type="ECO:0000256" key="8">
    <source>
        <dbReference type="ARBA" id="ARBA00022692"/>
    </source>
</evidence>
<dbReference type="PANTHER" id="PTHR12989">
    <property type="entry name" value="ALPHA-1,2-GLUCOSYLTRANSFERASE ALG10"/>
    <property type="match status" value="1"/>
</dbReference>
<feature type="transmembrane region" description="Helical" evidence="16">
    <location>
        <begin position="348"/>
        <end position="365"/>
    </location>
</feature>
<evidence type="ECO:0000256" key="10">
    <source>
        <dbReference type="ARBA" id="ARBA00022989"/>
    </source>
</evidence>
<dbReference type="EC" id="2.4.1.256" evidence="4"/>
<keyword evidence="11 16" id="KW-0472">Membrane</keyword>
<keyword evidence="18" id="KW-1185">Reference proteome</keyword>
<comment type="catalytic activity">
    <reaction evidence="14">
        <text>an alpha-D-Glc-(1-&gt;3)-alpha-D-Glc-(1-&gt;3)-alpha-D-Man-(1-&gt;2)-alpha-D-Man-(1-&gt;2)-alpha-D-Man-(1-&gt;3)-[alpha-D-Man-(1-&gt;2)-alpha-D-Man-(1-&gt;3)-[alpha-D-Man-(1-&gt;2)-alpha-D-Man-(1-&gt;6)]-alpha-D-Man-(1-&gt;6)]-beta-D-Man-(1-&gt;4)-beta-D-GlcNAc-(1-&gt;4)-alpha-D-GlcNAc-diphospho-di-trans,poly-cis-dolichol + a di-trans,poly-cis-dolichyl beta-D-glucosyl phosphate = a alpha-D-Glc-(1-&gt;2)-alpha-D-Glc-(1-&gt;3)-alpha-D-Glc-(1-&gt;3)-alpha-D-Man-(1-&gt;2)-alpha-D-Man-(1-&gt;2)-alpha-D-Man-(1-&gt;3)-[alpha-D-Man-(1-&gt;2)-alpha-D-Man-(1-&gt;3)-[alpha-D-Man-(1-&gt;2)-alpha-D-Man-(1-&gt;6)]-alpha-D-Man-(1-&gt;6)]-beta-D-Man-(1-&gt;4)-beta-D-GlcNAc-(1-&gt;4)-alpha-D-GlcNAc-diphospho-di-trans,poly-cis-dolichol + a di-trans,poly-cis-dolichyl phosphate + H(+)</text>
        <dbReference type="Rhea" id="RHEA:29543"/>
        <dbReference type="Rhea" id="RHEA-COMP:19498"/>
        <dbReference type="Rhea" id="RHEA-COMP:19502"/>
        <dbReference type="Rhea" id="RHEA-COMP:19512"/>
        <dbReference type="Rhea" id="RHEA-COMP:19522"/>
        <dbReference type="ChEBI" id="CHEBI:15378"/>
        <dbReference type="ChEBI" id="CHEBI:57525"/>
        <dbReference type="ChEBI" id="CHEBI:57683"/>
        <dbReference type="ChEBI" id="CHEBI:132522"/>
        <dbReference type="ChEBI" id="CHEBI:132523"/>
        <dbReference type="EC" id="2.4.1.256"/>
    </reaction>
    <physiologicalReaction direction="left-to-right" evidence="14">
        <dbReference type="Rhea" id="RHEA:29544"/>
    </physiologicalReaction>
</comment>
<evidence type="ECO:0000313" key="17">
    <source>
        <dbReference type="EMBL" id="RDL33740.1"/>
    </source>
</evidence>
<keyword evidence="10 16" id="KW-1133">Transmembrane helix</keyword>
<comment type="function">
    <text evidence="13">Dol-P-Glc:Glc(2)Man(9)GlcNAc(2)-PP-Dol alpha-1,2-glucosyltransferase that operates in the biosynthetic pathway of dolichol-linked oligosaccharides, the glycan precursors employed in protein asparagine (N)-glycosylation. The assembly of dolichol-linked oligosaccharides begins on the cytosolic side of the endoplasmic reticulum membrane and finishes in its lumen. The sequential addition of sugars to dolichol pyrophosphate produces dolichol-linked oligosaccharides containing fourteen sugars, including two GlcNAcs, nine mannoses and three glucoses. Once assembled, the oligosaccharide is transferred from the lipid to nascent proteins by oligosaccharyltransferases. In the lumen of the endoplasmic reticulum, adds the third and last glucose residue from dolichyl phosphate glucose (Dol-P-Glc) onto the lipid-linked oligosaccharide intermediate Glc(2)Man(9)GlcNAc(2)-PP-Dol to produce Glc(3)Man(9)GlcNAc(2)-PP-Dol.</text>
</comment>
<evidence type="ECO:0000256" key="7">
    <source>
        <dbReference type="ARBA" id="ARBA00022679"/>
    </source>
</evidence>
<keyword evidence="9" id="KW-0256">Endoplasmic reticulum</keyword>
<evidence type="ECO:0000256" key="2">
    <source>
        <dbReference type="ARBA" id="ARBA00004922"/>
    </source>
</evidence>
<dbReference type="Proteomes" id="UP000254866">
    <property type="component" value="Unassembled WGS sequence"/>
</dbReference>
<keyword evidence="8 16" id="KW-0812">Transmembrane</keyword>
<comment type="pathway">
    <text evidence="2">Protein modification; protein glycosylation.</text>
</comment>
<feature type="transmembrane region" description="Helical" evidence="16">
    <location>
        <begin position="122"/>
        <end position="143"/>
    </location>
</feature>
<evidence type="ECO:0000256" key="1">
    <source>
        <dbReference type="ARBA" id="ARBA00004477"/>
    </source>
</evidence>
<feature type="transmembrane region" description="Helical" evidence="16">
    <location>
        <begin position="96"/>
        <end position="115"/>
    </location>
</feature>
<evidence type="ECO:0000256" key="3">
    <source>
        <dbReference type="ARBA" id="ARBA00010600"/>
    </source>
</evidence>
<evidence type="ECO:0000256" key="13">
    <source>
        <dbReference type="ARBA" id="ARBA00044727"/>
    </source>
</evidence>
<evidence type="ECO:0000256" key="16">
    <source>
        <dbReference type="SAM" id="Phobius"/>
    </source>
</evidence>
<comment type="caution">
    <text evidence="17">The sequence shown here is derived from an EMBL/GenBank/DDBJ whole genome shotgun (WGS) entry which is preliminary data.</text>
</comment>
<feature type="transmembrane region" description="Helical" evidence="16">
    <location>
        <begin position="385"/>
        <end position="405"/>
    </location>
</feature>
<comment type="subcellular location">
    <subcellularLocation>
        <location evidence="1">Endoplasmic reticulum membrane</location>
        <topology evidence="1">Multi-pass membrane protein</topology>
    </subcellularLocation>
</comment>
<keyword evidence="7" id="KW-0808">Transferase</keyword>
<feature type="transmembrane region" description="Helical" evidence="16">
    <location>
        <begin position="470"/>
        <end position="490"/>
    </location>
</feature>
<evidence type="ECO:0000256" key="6">
    <source>
        <dbReference type="ARBA" id="ARBA00022676"/>
    </source>
</evidence>
<evidence type="ECO:0000256" key="4">
    <source>
        <dbReference type="ARBA" id="ARBA00011967"/>
    </source>
</evidence>
<dbReference type="GeneID" id="43600957"/>
<evidence type="ECO:0000256" key="14">
    <source>
        <dbReference type="ARBA" id="ARBA00048064"/>
    </source>
</evidence>
<dbReference type="PANTHER" id="PTHR12989:SF10">
    <property type="entry name" value="DOL-P-GLC:GLC(2)MAN(9)GLCNAC(2)-PP-DOL ALPHA-1,2-GLUCOSYLTRANSFERASE-RELATED"/>
    <property type="match status" value="1"/>
</dbReference>
<feature type="transmembrane region" description="Helical" evidence="16">
    <location>
        <begin position="208"/>
        <end position="233"/>
    </location>
</feature>
<dbReference type="OrthoDB" id="4769at2759"/>
<gene>
    <name evidence="17" type="ORF">BP5553_08108</name>
</gene>
<dbReference type="Pfam" id="PF04922">
    <property type="entry name" value="DIE2_ALG10"/>
    <property type="match status" value="1"/>
</dbReference>
<feature type="transmembrane region" description="Helical" evidence="16">
    <location>
        <begin position="540"/>
        <end position="557"/>
    </location>
</feature>
<evidence type="ECO:0000256" key="9">
    <source>
        <dbReference type="ARBA" id="ARBA00022824"/>
    </source>
</evidence>
<feature type="transmembrane region" description="Helical" evidence="16">
    <location>
        <begin position="597"/>
        <end position="617"/>
    </location>
</feature>
<dbReference type="AlphaFoldDB" id="A0A370TFR8"/>
<keyword evidence="6" id="KW-0328">Glycosyltransferase</keyword>
<feature type="transmembrane region" description="Helical" evidence="16">
    <location>
        <begin position="245"/>
        <end position="269"/>
    </location>
</feature>
<protein>
    <recommendedName>
        <fullName evidence="5">Dol-P-Glc:Glc(2)Man(9)GlcNAc(2)-PP-Dol alpha-1,2-glucosyltransferase</fullName>
        <ecNumber evidence="4">2.4.1.256</ecNumber>
    </recommendedName>
    <alternativeName>
        <fullName evidence="12">Asparagine-linked glycosylation protein 10</fullName>
    </alternativeName>
</protein>
<dbReference type="RefSeq" id="XP_031867022.1">
    <property type="nucleotide sequence ID" value="XM_032016731.1"/>
</dbReference>
<evidence type="ECO:0000313" key="18">
    <source>
        <dbReference type="Proteomes" id="UP000254866"/>
    </source>
</evidence>
<dbReference type="GO" id="GO:0005789">
    <property type="term" value="C:endoplasmic reticulum membrane"/>
    <property type="evidence" value="ECO:0007669"/>
    <property type="project" value="UniProtKB-SubCell"/>
</dbReference>
<dbReference type="STRING" id="2656787.A0A370TFR8"/>
<feature type="compositionally biased region" description="Low complexity" evidence="15">
    <location>
        <begin position="497"/>
        <end position="508"/>
    </location>
</feature>
<reference evidence="17 18" key="1">
    <citation type="journal article" date="2018" name="IMA Fungus">
        <title>IMA Genome-F 9: Draft genome sequence of Annulohypoxylon stygium, Aspergillus mulundensis, Berkeleyomyces basicola (syn. Thielaviopsis basicola), Ceratocystis smalleyi, two Cercospora beticola strains, Coleophoma cylindrospora, Fusarium fracticaudum, Phialophora cf. hyalina, and Morchella septimelata.</title>
        <authorList>
            <person name="Wingfield B.D."/>
            <person name="Bills G.F."/>
            <person name="Dong Y."/>
            <person name="Huang W."/>
            <person name="Nel W.J."/>
            <person name="Swalarsk-Parry B.S."/>
            <person name="Vaghefi N."/>
            <person name="Wilken P.M."/>
            <person name="An Z."/>
            <person name="de Beer Z.W."/>
            <person name="De Vos L."/>
            <person name="Chen L."/>
            <person name="Duong T.A."/>
            <person name="Gao Y."/>
            <person name="Hammerbacher A."/>
            <person name="Kikkert J.R."/>
            <person name="Li Y."/>
            <person name="Li H."/>
            <person name="Li K."/>
            <person name="Li Q."/>
            <person name="Liu X."/>
            <person name="Ma X."/>
            <person name="Naidoo K."/>
            <person name="Pethybridge S.J."/>
            <person name="Sun J."/>
            <person name="Steenkamp E.T."/>
            <person name="van der Nest M.A."/>
            <person name="van Wyk S."/>
            <person name="Wingfield M.J."/>
            <person name="Xiong C."/>
            <person name="Yue Q."/>
            <person name="Zhang X."/>
        </authorList>
    </citation>
    <scope>NUCLEOTIDE SEQUENCE [LARGE SCALE GENOMIC DNA]</scope>
    <source>
        <strain evidence="17 18">BP 5553</strain>
    </source>
</reference>
<dbReference type="InterPro" id="IPR016900">
    <property type="entry name" value="Alg10"/>
</dbReference>
<feature type="transmembrane region" description="Helical" evidence="16">
    <location>
        <begin position="37"/>
        <end position="54"/>
    </location>
</feature>
<feature type="region of interest" description="Disordered" evidence="15">
    <location>
        <begin position="497"/>
        <end position="529"/>
    </location>
</feature>
<organism evidence="17 18">
    <name type="scientific">Venustampulla echinocandica</name>
    <dbReference type="NCBI Taxonomy" id="2656787"/>
    <lineage>
        <taxon>Eukaryota</taxon>
        <taxon>Fungi</taxon>
        <taxon>Dikarya</taxon>
        <taxon>Ascomycota</taxon>
        <taxon>Pezizomycotina</taxon>
        <taxon>Leotiomycetes</taxon>
        <taxon>Helotiales</taxon>
        <taxon>Pleuroascaceae</taxon>
        <taxon>Venustampulla</taxon>
    </lineage>
</organism>
<name>A0A370TFR8_9HELO</name>
<feature type="transmembrane region" description="Helical" evidence="16">
    <location>
        <begin position="323"/>
        <end position="343"/>
    </location>
</feature>
<evidence type="ECO:0000256" key="5">
    <source>
        <dbReference type="ARBA" id="ARBA00018512"/>
    </source>
</evidence>